<organism evidence="2 3">
    <name type="scientific">Malus baccata</name>
    <name type="common">Siberian crab apple</name>
    <name type="synonym">Pyrus baccata</name>
    <dbReference type="NCBI Taxonomy" id="106549"/>
    <lineage>
        <taxon>Eukaryota</taxon>
        <taxon>Viridiplantae</taxon>
        <taxon>Streptophyta</taxon>
        <taxon>Embryophyta</taxon>
        <taxon>Tracheophyta</taxon>
        <taxon>Spermatophyta</taxon>
        <taxon>Magnoliopsida</taxon>
        <taxon>eudicotyledons</taxon>
        <taxon>Gunneridae</taxon>
        <taxon>Pentapetalae</taxon>
        <taxon>rosids</taxon>
        <taxon>fabids</taxon>
        <taxon>Rosales</taxon>
        <taxon>Rosaceae</taxon>
        <taxon>Amygdaloideae</taxon>
        <taxon>Maleae</taxon>
        <taxon>Malus</taxon>
    </lineage>
</organism>
<protein>
    <submittedName>
        <fullName evidence="2">Uncharacterized protein</fullName>
    </submittedName>
</protein>
<name>A0A540KTN6_MALBA</name>
<proteinExistence type="predicted"/>
<comment type="caution">
    <text evidence="2">The sequence shown here is derived from an EMBL/GenBank/DDBJ whole genome shotgun (WGS) entry which is preliminary data.</text>
</comment>
<accession>A0A540KTN6</accession>
<reference evidence="2 3" key="1">
    <citation type="journal article" date="2019" name="G3 (Bethesda)">
        <title>Sequencing of a Wild Apple (Malus baccata) Genome Unravels the Differences Between Cultivated and Wild Apple Species Regarding Disease Resistance and Cold Tolerance.</title>
        <authorList>
            <person name="Chen X."/>
        </authorList>
    </citation>
    <scope>NUCLEOTIDE SEQUENCE [LARGE SCALE GENOMIC DNA]</scope>
    <source>
        <strain evidence="3">cv. Shandingzi</strain>
        <tissue evidence="2">Leaves</tissue>
    </source>
</reference>
<sequence>MELVSGGNSHGRRPPARRIDESSTEWTLEHHKLFVDAAVGLGLNDFKDDATPAATRILIVELMSKNNTRDTKKIRFLRPVLIHHMREFQRMQKKTDDSLSADRMMRDFEGLNVNSDGNNNGGRMKEYFSPWTLELQKKLVEAVIQLGGLGKAIRPGGPCGILRLMDEERRRGLTEQMVKRRLWKLMDLQKKTHRATATLDGTHAAASNMVDISRDLVRRHYATKGCLLH</sequence>
<dbReference type="Gene3D" id="1.10.10.60">
    <property type="entry name" value="Homeodomain-like"/>
    <property type="match status" value="1"/>
</dbReference>
<evidence type="ECO:0000313" key="2">
    <source>
        <dbReference type="EMBL" id="TQD77593.1"/>
    </source>
</evidence>
<keyword evidence="3" id="KW-1185">Reference proteome</keyword>
<dbReference type="Proteomes" id="UP000315295">
    <property type="component" value="Unassembled WGS sequence"/>
</dbReference>
<gene>
    <name evidence="2" type="ORF">C1H46_036865</name>
</gene>
<feature type="region of interest" description="Disordered" evidence="1">
    <location>
        <begin position="1"/>
        <end position="23"/>
    </location>
</feature>
<dbReference type="AlphaFoldDB" id="A0A540KTN6"/>
<evidence type="ECO:0000313" key="3">
    <source>
        <dbReference type="Proteomes" id="UP000315295"/>
    </source>
</evidence>
<dbReference type="EMBL" id="VIEB01000952">
    <property type="protein sequence ID" value="TQD77593.1"/>
    <property type="molecule type" value="Genomic_DNA"/>
</dbReference>
<evidence type="ECO:0000256" key="1">
    <source>
        <dbReference type="SAM" id="MobiDB-lite"/>
    </source>
</evidence>